<name>A0ABY6PL96_9ACTN</name>
<keyword evidence="2" id="KW-1185">Reference proteome</keyword>
<proteinExistence type="predicted"/>
<accession>A0ABY6PL96</accession>
<protein>
    <submittedName>
        <fullName evidence="1">Uncharacterized protein</fullName>
    </submittedName>
</protein>
<dbReference type="EMBL" id="CP098740">
    <property type="protein sequence ID" value="UZK52714.1"/>
    <property type="molecule type" value="Genomic_DNA"/>
</dbReference>
<evidence type="ECO:0000313" key="1">
    <source>
        <dbReference type="EMBL" id="UZK52714.1"/>
    </source>
</evidence>
<sequence>MDSVRYELLNGAPIRTGPNDSCGVVGRADWNYYIYLHCYTINSAAHIWDHVRAYNRFTGDEISGWIYENNLDGIGSTKAC</sequence>
<reference evidence="1" key="1">
    <citation type="journal article" date="2022" name="Front. Microbiol.">
        <title>Mirubactin C rescues the lethal effect of cell wall biosynthesis mutations in Bacillus subtilis.</title>
        <authorList>
            <person name="Kepplinger B."/>
            <person name="Wen X."/>
            <person name="Tyler A.R."/>
            <person name="Kim B.Y."/>
            <person name="Brown J."/>
            <person name="Banks P."/>
            <person name="Dashti Y."/>
            <person name="Mackenzie E.S."/>
            <person name="Wills C."/>
            <person name="Kawai Y."/>
            <person name="Waldron K.J."/>
            <person name="Allenby N.E.E."/>
            <person name="Wu L.J."/>
            <person name="Hall M.J."/>
            <person name="Errington J."/>
        </authorList>
    </citation>
    <scope>NUCLEOTIDE SEQUENCE</scope>
    <source>
        <strain evidence="1">MDA8-470</strain>
    </source>
</reference>
<organism evidence="1 2">
    <name type="scientific">Streptomyces drozdowiczii</name>
    <dbReference type="NCBI Taxonomy" id="202862"/>
    <lineage>
        <taxon>Bacteria</taxon>
        <taxon>Bacillati</taxon>
        <taxon>Actinomycetota</taxon>
        <taxon>Actinomycetes</taxon>
        <taxon>Kitasatosporales</taxon>
        <taxon>Streptomycetaceae</taxon>
        <taxon>Streptomyces</taxon>
    </lineage>
</organism>
<gene>
    <name evidence="1" type="ORF">NEH16_00020</name>
</gene>
<evidence type="ECO:0000313" key="2">
    <source>
        <dbReference type="Proteomes" id="UP001164963"/>
    </source>
</evidence>
<dbReference type="Proteomes" id="UP001164963">
    <property type="component" value="Chromosome"/>
</dbReference>
<dbReference type="RefSeq" id="WP_132905068.1">
    <property type="nucleotide sequence ID" value="NZ_CP098740.1"/>
</dbReference>